<evidence type="ECO:0000256" key="3">
    <source>
        <dbReference type="ARBA" id="ARBA00012417"/>
    </source>
</evidence>
<dbReference type="SUPFAM" id="SSF81301">
    <property type="entry name" value="Nucleotidyltransferase"/>
    <property type="match status" value="1"/>
</dbReference>
<evidence type="ECO:0000256" key="1">
    <source>
        <dbReference type="ARBA" id="ARBA00001936"/>
    </source>
</evidence>
<dbReference type="RefSeq" id="XP_040759577.1">
    <property type="nucleotide sequence ID" value="XM_040911363.1"/>
</dbReference>
<dbReference type="InterPro" id="IPR022312">
    <property type="entry name" value="DNA_pol_X"/>
</dbReference>
<feature type="compositionally biased region" description="Polar residues" evidence="16">
    <location>
        <begin position="31"/>
        <end position="44"/>
    </location>
</feature>
<keyword evidence="19" id="KW-1185">Reference proteome</keyword>
<dbReference type="AlphaFoldDB" id="A0A165BXJ9"/>
<dbReference type="PRINTS" id="PR00870">
    <property type="entry name" value="DNAPOLXBETA"/>
</dbReference>
<dbReference type="InParanoid" id="A0A165BXJ9"/>
<dbReference type="InterPro" id="IPR027421">
    <property type="entry name" value="DNA_pol_lamdba_lyase_dom_sf"/>
</dbReference>
<keyword evidence="5" id="KW-0237">DNA synthesis</keyword>
<comment type="cofactor">
    <cofactor evidence="1">
        <name>Mn(2+)</name>
        <dbReference type="ChEBI" id="CHEBI:29035"/>
    </cofactor>
</comment>
<evidence type="ECO:0000256" key="14">
    <source>
        <dbReference type="ARBA" id="ARBA00049244"/>
    </source>
</evidence>
<sequence length="787" mass="88374">MSTSRSRMVVKADDPVDDSAVVQQERKVQAMANTRTPKHASSSGPGRPNKVVILPETHAAQRHAADSSTVTTPPHSASAAGEKLPSTRVVLARSAAQSKNDQAWSTKKGKAKKELITPLDYAQRLLSALADAEARLRVSSTPFLKGKRIYYYGGDMKYASEETRKRMEIIVKHGGALIPTYDPAQVTHIVTSNQPQKRPLLRVLGLKSLAEIPNNIPTVKWSWVASGLSRIRRGPAGDKGKDRAGESDVGEGSKVDEVWMDYEIMHASFKERLDAGFGEMTSKVQRKEQAGRVRASRSVDGGERSRRQQAAVAEEDFSRISEFTQDKNEPRESVIYQYSDEKLRSPASVTRGVADHEEKRDRTNVAGSSSITEPHIHYELPSPPPDEDPLAEFYARARAERDTEHLLGNEDGDSELDDDSIEKQPRGAIREVPQKRGFLCDKKGEGPAVRCANQDIIDKLQELMDLVKAKPLEEDRWRVFSYGKAIRALRSCQIRITSYEEARAIKGIGDKTARKIVEILETGDLRRIEHERTSDVEAISLFQGIYGVGRHIAFQWYARGCRTLDDVRARKGGIVLSAAQEIGLKYYQEINSRMPRSEAADIFNIIKPMALQIDSSLFIEIMGSYRRGKADCGDIDILITRPTSDGKTHQGILRRLLRELHERGIITEDLGLPDNFDDLELVYRGLCRRDLTSPRRRIDFLTIPYASRGAAMLYYTGDDIFNRSLRMKANVIGYSLNQRGLYAGVIRNPSDKRQKLNDGTIIASETEREIFDILRVPWQEPHERVRG</sequence>
<accession>A0A165BXJ9</accession>
<dbReference type="InterPro" id="IPR002008">
    <property type="entry name" value="DNA_pol_X_beta-like"/>
</dbReference>
<dbReference type="Pfam" id="PF14716">
    <property type="entry name" value="HHH_8"/>
    <property type="match status" value="1"/>
</dbReference>
<dbReference type="FunFam" id="1.10.150.110:FF:000005">
    <property type="entry name" value="DNA polymerase POL4"/>
    <property type="match status" value="1"/>
</dbReference>
<dbReference type="Pfam" id="PF14792">
    <property type="entry name" value="DNA_pol_B_palm"/>
    <property type="match status" value="1"/>
</dbReference>
<keyword evidence="6" id="KW-0808">Transferase</keyword>
<dbReference type="InterPro" id="IPR028207">
    <property type="entry name" value="DNA_pol_B_palm_palm"/>
</dbReference>
<evidence type="ECO:0000256" key="15">
    <source>
        <dbReference type="PIRSR" id="PIRSR622312-50"/>
    </source>
</evidence>
<keyword evidence="12" id="KW-0234">DNA repair</keyword>
<dbReference type="GO" id="GO:0003677">
    <property type="term" value="F:DNA binding"/>
    <property type="evidence" value="ECO:0007669"/>
    <property type="project" value="UniProtKB-KW"/>
</dbReference>
<dbReference type="SMART" id="SM00483">
    <property type="entry name" value="POLXc"/>
    <property type="match status" value="1"/>
</dbReference>
<dbReference type="InterPro" id="IPR029398">
    <property type="entry name" value="PolB_thumb"/>
</dbReference>
<dbReference type="InterPro" id="IPR018944">
    <property type="entry name" value="DNA_pol_lambd_fingers_domain"/>
</dbReference>
<dbReference type="Pfam" id="PF14791">
    <property type="entry name" value="DNA_pol_B_thumb"/>
    <property type="match status" value="1"/>
</dbReference>
<evidence type="ECO:0000256" key="11">
    <source>
        <dbReference type="ARBA" id="ARBA00023125"/>
    </source>
</evidence>
<evidence type="ECO:0000256" key="13">
    <source>
        <dbReference type="ARBA" id="ARBA00023239"/>
    </source>
</evidence>
<protein>
    <recommendedName>
        <fullName evidence="4">DNA polymerase lambda</fullName>
        <ecNumber evidence="3">2.7.7.7</ecNumber>
    </recommendedName>
</protein>
<dbReference type="InterPro" id="IPR043519">
    <property type="entry name" value="NT_sf"/>
</dbReference>
<evidence type="ECO:0000256" key="10">
    <source>
        <dbReference type="ARBA" id="ARBA00022932"/>
    </source>
</evidence>
<evidence type="ECO:0000256" key="6">
    <source>
        <dbReference type="ARBA" id="ARBA00022679"/>
    </source>
</evidence>
<dbReference type="EMBL" id="KV427659">
    <property type="protein sequence ID" value="KZT01837.1"/>
    <property type="molecule type" value="Genomic_DNA"/>
</dbReference>
<evidence type="ECO:0000256" key="7">
    <source>
        <dbReference type="ARBA" id="ARBA00022695"/>
    </source>
</evidence>
<dbReference type="Gene3D" id="3.40.50.10190">
    <property type="entry name" value="BRCT domain"/>
    <property type="match status" value="1"/>
</dbReference>
<evidence type="ECO:0000313" key="18">
    <source>
        <dbReference type="EMBL" id="KZT01837.1"/>
    </source>
</evidence>
<dbReference type="EC" id="2.7.7.7" evidence="3"/>
<evidence type="ECO:0000256" key="9">
    <source>
        <dbReference type="ARBA" id="ARBA00022763"/>
    </source>
</evidence>
<feature type="region of interest" description="Disordered" evidence="16">
    <location>
        <begin position="346"/>
        <end position="369"/>
    </location>
</feature>
<dbReference type="InterPro" id="IPR001357">
    <property type="entry name" value="BRCT_dom"/>
</dbReference>
<evidence type="ECO:0000256" key="12">
    <source>
        <dbReference type="ARBA" id="ARBA00023204"/>
    </source>
</evidence>
<dbReference type="Proteomes" id="UP000076871">
    <property type="component" value="Unassembled WGS sequence"/>
</dbReference>
<feature type="active site" description="Nucleophile; Schiff-base intermediate with DNA; for 5'-dRP lyase activity" evidence="15">
    <location>
        <position position="515"/>
    </location>
</feature>
<dbReference type="STRING" id="1314785.A0A165BXJ9"/>
<dbReference type="OrthoDB" id="205514at2759"/>
<evidence type="ECO:0000256" key="4">
    <source>
        <dbReference type="ARBA" id="ARBA00016513"/>
    </source>
</evidence>
<dbReference type="InterPro" id="IPR036420">
    <property type="entry name" value="BRCT_dom_sf"/>
</dbReference>
<feature type="region of interest" description="Disordered" evidence="16">
    <location>
        <begin position="232"/>
        <end position="252"/>
    </location>
</feature>
<evidence type="ECO:0000313" key="19">
    <source>
        <dbReference type="Proteomes" id="UP000076871"/>
    </source>
</evidence>
<keyword evidence="9" id="KW-0227">DNA damage</keyword>
<keyword evidence="7" id="KW-0548">Nucleotidyltransferase</keyword>
<dbReference type="SUPFAM" id="SSF47802">
    <property type="entry name" value="DNA polymerase beta, N-terminal domain-like"/>
    <property type="match status" value="1"/>
</dbReference>
<dbReference type="InterPro" id="IPR019843">
    <property type="entry name" value="DNA_pol-X_BS"/>
</dbReference>
<name>A0A165BXJ9_9APHY</name>
<dbReference type="Gene3D" id="3.30.210.10">
    <property type="entry name" value="DNA polymerase, thumb domain"/>
    <property type="match status" value="1"/>
</dbReference>
<dbReference type="PANTHER" id="PTHR11276:SF28">
    <property type="entry name" value="DNA POLYMERASE LAMBDA"/>
    <property type="match status" value="1"/>
</dbReference>
<dbReference type="PROSITE" id="PS00522">
    <property type="entry name" value="DNA_POLYMERASE_X"/>
    <property type="match status" value="1"/>
</dbReference>
<evidence type="ECO:0000256" key="8">
    <source>
        <dbReference type="ARBA" id="ARBA00022705"/>
    </source>
</evidence>
<evidence type="ECO:0000256" key="5">
    <source>
        <dbReference type="ARBA" id="ARBA00022634"/>
    </source>
</evidence>
<dbReference type="SUPFAM" id="SSF81585">
    <property type="entry name" value="PsbU/PolX domain-like"/>
    <property type="match status" value="1"/>
</dbReference>
<dbReference type="Gene3D" id="1.10.150.20">
    <property type="entry name" value="5' to 3' exonuclease, C-terminal subdomain"/>
    <property type="match status" value="1"/>
</dbReference>
<dbReference type="GeneID" id="63828391"/>
<dbReference type="InterPro" id="IPR037160">
    <property type="entry name" value="DNA_Pol_thumb_sf"/>
</dbReference>
<feature type="region of interest" description="Disordered" evidence="16">
    <location>
        <begin position="1"/>
        <end position="84"/>
    </location>
</feature>
<keyword evidence="10" id="KW-0239">DNA-directed DNA polymerase</keyword>
<feature type="region of interest" description="Disordered" evidence="16">
    <location>
        <begin position="283"/>
        <end position="309"/>
    </location>
</feature>
<dbReference type="GO" id="GO:0003887">
    <property type="term" value="F:DNA-directed DNA polymerase activity"/>
    <property type="evidence" value="ECO:0007669"/>
    <property type="project" value="UniProtKB-KW"/>
</dbReference>
<dbReference type="Gene3D" id="3.30.460.10">
    <property type="entry name" value="Beta Polymerase, domain 2"/>
    <property type="match status" value="1"/>
</dbReference>
<dbReference type="GO" id="GO:0005634">
    <property type="term" value="C:nucleus"/>
    <property type="evidence" value="ECO:0007669"/>
    <property type="project" value="TreeGrafter"/>
</dbReference>
<dbReference type="PRINTS" id="PR00869">
    <property type="entry name" value="DNAPOLX"/>
</dbReference>
<dbReference type="GO" id="GO:0006303">
    <property type="term" value="P:double-strand break repair via nonhomologous end joining"/>
    <property type="evidence" value="ECO:0007669"/>
    <property type="project" value="TreeGrafter"/>
</dbReference>
<evidence type="ECO:0000256" key="16">
    <source>
        <dbReference type="SAM" id="MobiDB-lite"/>
    </source>
</evidence>
<evidence type="ECO:0000256" key="2">
    <source>
        <dbReference type="ARBA" id="ARBA00008323"/>
    </source>
</evidence>
<keyword evidence="13" id="KW-0456">Lyase</keyword>
<comment type="similarity">
    <text evidence="2">Belongs to the DNA polymerase type-X family.</text>
</comment>
<feature type="compositionally biased region" description="Basic and acidic residues" evidence="16">
    <location>
        <begin position="235"/>
        <end position="252"/>
    </location>
</feature>
<keyword evidence="8" id="KW-0235">DNA replication</keyword>
<reference evidence="18 19" key="1">
    <citation type="journal article" date="2016" name="Mol. Biol. Evol.">
        <title>Comparative Genomics of Early-Diverging Mushroom-Forming Fungi Provides Insights into the Origins of Lignocellulose Decay Capabilities.</title>
        <authorList>
            <person name="Nagy L.G."/>
            <person name="Riley R."/>
            <person name="Tritt A."/>
            <person name="Adam C."/>
            <person name="Daum C."/>
            <person name="Floudas D."/>
            <person name="Sun H."/>
            <person name="Yadav J.S."/>
            <person name="Pangilinan J."/>
            <person name="Larsson K.H."/>
            <person name="Matsuura K."/>
            <person name="Barry K."/>
            <person name="Labutti K."/>
            <person name="Kuo R."/>
            <person name="Ohm R.A."/>
            <person name="Bhattacharya S.S."/>
            <person name="Shirouzu T."/>
            <person name="Yoshinaga Y."/>
            <person name="Martin F.M."/>
            <person name="Grigoriev I.V."/>
            <person name="Hibbett D.S."/>
        </authorList>
    </citation>
    <scope>NUCLEOTIDE SEQUENCE [LARGE SCALE GENOMIC DNA]</scope>
    <source>
        <strain evidence="18 19">93-53</strain>
    </source>
</reference>
<dbReference type="PROSITE" id="PS50172">
    <property type="entry name" value="BRCT"/>
    <property type="match status" value="1"/>
</dbReference>
<evidence type="ECO:0000259" key="17">
    <source>
        <dbReference type="PROSITE" id="PS50172"/>
    </source>
</evidence>
<dbReference type="SUPFAM" id="SSF52113">
    <property type="entry name" value="BRCT domain"/>
    <property type="match status" value="1"/>
</dbReference>
<dbReference type="CDD" id="cd00141">
    <property type="entry name" value="NT_POLXc"/>
    <property type="match status" value="1"/>
</dbReference>
<dbReference type="GO" id="GO:0016829">
    <property type="term" value="F:lyase activity"/>
    <property type="evidence" value="ECO:0007669"/>
    <property type="project" value="UniProtKB-KW"/>
</dbReference>
<gene>
    <name evidence="18" type="ORF">LAESUDRAFT_745291</name>
</gene>
<feature type="domain" description="BRCT" evidence="17">
    <location>
        <begin position="139"/>
        <end position="224"/>
    </location>
</feature>
<organism evidence="18 19">
    <name type="scientific">Laetiporus sulphureus 93-53</name>
    <dbReference type="NCBI Taxonomy" id="1314785"/>
    <lineage>
        <taxon>Eukaryota</taxon>
        <taxon>Fungi</taxon>
        <taxon>Dikarya</taxon>
        <taxon>Basidiomycota</taxon>
        <taxon>Agaricomycotina</taxon>
        <taxon>Agaricomycetes</taxon>
        <taxon>Polyporales</taxon>
        <taxon>Laetiporus</taxon>
    </lineage>
</organism>
<feature type="compositionally biased region" description="Basic and acidic residues" evidence="16">
    <location>
        <begin position="353"/>
        <end position="363"/>
    </location>
</feature>
<proteinExistence type="inferred from homology"/>
<keyword evidence="11" id="KW-0238">DNA-binding</keyword>
<comment type="catalytic activity">
    <reaction evidence="14">
        <text>DNA(n) + a 2'-deoxyribonucleoside 5'-triphosphate = DNA(n+1) + diphosphate</text>
        <dbReference type="Rhea" id="RHEA:22508"/>
        <dbReference type="Rhea" id="RHEA-COMP:17339"/>
        <dbReference type="Rhea" id="RHEA-COMP:17340"/>
        <dbReference type="ChEBI" id="CHEBI:33019"/>
        <dbReference type="ChEBI" id="CHEBI:61560"/>
        <dbReference type="ChEBI" id="CHEBI:173112"/>
        <dbReference type="EC" id="2.7.7.7"/>
    </reaction>
</comment>
<dbReference type="PANTHER" id="PTHR11276">
    <property type="entry name" value="DNA POLYMERASE TYPE-X FAMILY MEMBER"/>
    <property type="match status" value="1"/>
</dbReference>
<dbReference type="GO" id="GO:0006260">
    <property type="term" value="P:DNA replication"/>
    <property type="evidence" value="ECO:0007669"/>
    <property type="project" value="UniProtKB-KW"/>
</dbReference>
<dbReference type="Gene3D" id="1.10.150.110">
    <property type="entry name" value="DNA polymerase beta, N-terminal domain-like"/>
    <property type="match status" value="1"/>
</dbReference>
<feature type="compositionally biased region" description="Polar residues" evidence="16">
    <location>
        <begin position="66"/>
        <end position="75"/>
    </location>
</feature>
<dbReference type="Pfam" id="PF10391">
    <property type="entry name" value="DNA_pol_lambd_f"/>
    <property type="match status" value="1"/>
</dbReference>
<dbReference type="InterPro" id="IPR010996">
    <property type="entry name" value="HHH_MUS81"/>
</dbReference>
<dbReference type="InterPro" id="IPR002054">
    <property type="entry name" value="DNA-dir_DNA_pol_X"/>
</dbReference>